<dbReference type="Gene3D" id="1.10.45.10">
    <property type="entry name" value="Vanillyl-alcohol Oxidase, Chain A, domain 4"/>
    <property type="match status" value="1"/>
</dbReference>
<feature type="domain" description="FAD-binding PCMH-type" evidence="10">
    <location>
        <begin position="89"/>
        <end position="270"/>
    </location>
</feature>
<evidence type="ECO:0000256" key="1">
    <source>
        <dbReference type="ARBA" id="ARBA00001974"/>
    </source>
</evidence>
<evidence type="ECO:0000256" key="3">
    <source>
        <dbReference type="ARBA" id="ARBA00022630"/>
    </source>
</evidence>
<dbReference type="SUPFAM" id="SSF56176">
    <property type="entry name" value="FAD-binding/transporter-associated domain-like"/>
    <property type="match status" value="1"/>
</dbReference>
<dbReference type="InterPro" id="IPR016166">
    <property type="entry name" value="FAD-bd_PCMH"/>
</dbReference>
<dbReference type="AlphaFoldDB" id="A0A5S6Q7P7"/>
<evidence type="ECO:0000259" key="10">
    <source>
        <dbReference type="PROSITE" id="PS51387"/>
    </source>
</evidence>
<comment type="similarity">
    <text evidence="2">Belongs to the FAD-binding oxidoreductase/transferase type 4 family.</text>
</comment>
<reference evidence="12" key="1">
    <citation type="submission" date="2019-12" db="UniProtKB">
        <authorList>
            <consortium name="WormBaseParasite"/>
        </authorList>
    </citation>
    <scope>IDENTIFICATION</scope>
</reference>
<evidence type="ECO:0000256" key="6">
    <source>
        <dbReference type="ARBA" id="ARBA00039003"/>
    </source>
</evidence>
<dbReference type="InterPro" id="IPR016171">
    <property type="entry name" value="Vanillyl_alc_oxidase_C-sub2"/>
</dbReference>
<evidence type="ECO:0000256" key="7">
    <source>
        <dbReference type="ARBA" id="ARBA00039639"/>
    </source>
</evidence>
<dbReference type="InterPro" id="IPR036318">
    <property type="entry name" value="FAD-bd_PCMH-like_sf"/>
</dbReference>
<dbReference type="GO" id="GO:0005739">
    <property type="term" value="C:mitochondrion"/>
    <property type="evidence" value="ECO:0007669"/>
    <property type="project" value="TreeGrafter"/>
</dbReference>
<organism evidence="11 12">
    <name type="scientific">Trichuris muris</name>
    <name type="common">Mouse whipworm</name>
    <dbReference type="NCBI Taxonomy" id="70415"/>
    <lineage>
        <taxon>Eukaryota</taxon>
        <taxon>Metazoa</taxon>
        <taxon>Ecdysozoa</taxon>
        <taxon>Nematoda</taxon>
        <taxon>Enoplea</taxon>
        <taxon>Dorylaimia</taxon>
        <taxon>Trichinellida</taxon>
        <taxon>Trichuridae</taxon>
        <taxon>Trichuris</taxon>
    </lineage>
</organism>
<dbReference type="Proteomes" id="UP000046395">
    <property type="component" value="Unassembled WGS sequence"/>
</dbReference>
<dbReference type="WBParaSite" id="TMUE_1000003208.1">
    <property type="protein sequence ID" value="TMUE_1000003208.1"/>
    <property type="gene ID" value="WBGene00292741"/>
</dbReference>
<evidence type="ECO:0000256" key="4">
    <source>
        <dbReference type="ARBA" id="ARBA00022827"/>
    </source>
</evidence>
<dbReference type="GO" id="GO:0071949">
    <property type="term" value="F:FAD binding"/>
    <property type="evidence" value="ECO:0007669"/>
    <property type="project" value="InterPro"/>
</dbReference>
<dbReference type="Gene3D" id="3.30.43.10">
    <property type="entry name" value="Uridine Diphospho-n-acetylenolpyruvylglucosamine Reductase, domain 2"/>
    <property type="match status" value="1"/>
</dbReference>
<dbReference type="GO" id="GO:0051990">
    <property type="term" value="F:(R)-2-hydroxyglutarate dehydrogenase activity"/>
    <property type="evidence" value="ECO:0007669"/>
    <property type="project" value="UniProtKB-EC"/>
</dbReference>
<dbReference type="InterPro" id="IPR016169">
    <property type="entry name" value="FAD-bd_PCMH_sub2"/>
</dbReference>
<dbReference type="PANTHER" id="PTHR43716:SF1">
    <property type="entry name" value="D-2-HYDROXYGLUTARATE DEHYDROGENASE, MITOCHONDRIAL"/>
    <property type="match status" value="1"/>
</dbReference>
<name>A0A5S6Q7P7_TRIMR</name>
<evidence type="ECO:0000256" key="5">
    <source>
        <dbReference type="ARBA" id="ARBA00023002"/>
    </source>
</evidence>
<comment type="function">
    <text evidence="8">Catalyzes the oxidation of D-2-hydroxyglutarate (D-2-HG) to alpha-ketoglutarate. Also catalyzes the oxidation of other D-2-hydroxyacids, such as D-malate (D-MAL) and D-lactate (D-LAC). Exhibits high activities towards D-2-HG and D-MAL but a very weak activity towards D-LAC.</text>
</comment>
<dbReference type="InterPro" id="IPR016167">
    <property type="entry name" value="FAD-bd_PCMH_sub1"/>
</dbReference>
<keyword evidence="11" id="KW-1185">Reference proteome</keyword>
<evidence type="ECO:0000256" key="2">
    <source>
        <dbReference type="ARBA" id="ARBA00008000"/>
    </source>
</evidence>
<dbReference type="InterPro" id="IPR004113">
    <property type="entry name" value="FAD-bd_oxidored_4_C"/>
</dbReference>
<sequence length="516" mass="57140">MMGGRSHIRRRFCRLDKAKGAPLLRWGSPKRQMLKTVCKLWRHFVTPFGSYAALRDGQVQLLERVVGSKGLVMDADRLAVANADWTGQYRGNAEVLVAPSSSDEVLQVIKACVAERLPLCIQGGNTSLVGGSVPARDELILSTSKLNRILHFDESSGVLNCEAGCILETLNSHVGQSGYMMPFDLAARGSCMIGGNVATCAGGLHLLRFGPLYGHVLGLEVVVPLEGGQKLNMLSSLRKDNSTFRLANLFIGSEGQLGIVTQVSICAVPRPLTRNVAFLGCLTFQDCLRLLHLIRVRLGPLLSSVEFVDQDCLNCVKEHMKLSNPVATSCPFYLLIETMGFNQDNDGQTTYAAIEQCLEEGHAADGVFAESETQARELWKLRELVSEAFSHDGYNYKYDVSLPIHKYYEIVEKCKDNFGVECVRVGGFGHLGDGNIHLNITSKCPSDSLKKRMDDFVYKWTTENNGSISAEHGIGQLKLHYWHMSRPTAVLRQCVAMKRHFDPSWILNPYKTLQNV</sequence>
<dbReference type="Gene3D" id="3.30.465.10">
    <property type="match status" value="1"/>
</dbReference>
<evidence type="ECO:0000256" key="9">
    <source>
        <dbReference type="ARBA" id="ARBA00049267"/>
    </source>
</evidence>
<evidence type="ECO:0000313" key="12">
    <source>
        <dbReference type="WBParaSite" id="TMUE_1000003208.1"/>
    </source>
</evidence>
<dbReference type="Pfam" id="PF01565">
    <property type="entry name" value="FAD_binding_4"/>
    <property type="match status" value="1"/>
</dbReference>
<comment type="cofactor">
    <cofactor evidence="1">
        <name>FAD</name>
        <dbReference type="ChEBI" id="CHEBI:57692"/>
    </cofactor>
</comment>
<dbReference type="InterPro" id="IPR051264">
    <property type="entry name" value="FAD-oxidored/transferase_4"/>
</dbReference>
<accession>A0A5S6Q7P7</accession>
<dbReference type="PANTHER" id="PTHR43716">
    <property type="entry name" value="D-2-HYDROXYGLUTARATE DEHYDROGENASE, MITOCHONDRIAL"/>
    <property type="match status" value="1"/>
</dbReference>
<dbReference type="PROSITE" id="PS51387">
    <property type="entry name" value="FAD_PCMH"/>
    <property type="match status" value="1"/>
</dbReference>
<protein>
    <recommendedName>
        <fullName evidence="7">D-2-hydroxyglutarate dehydrogenase, mitochondrial</fullName>
        <ecNumber evidence="6">1.1.99.39</ecNumber>
    </recommendedName>
</protein>
<dbReference type="Gene3D" id="3.30.70.2190">
    <property type="match status" value="1"/>
</dbReference>
<keyword evidence="4" id="KW-0274">FAD</keyword>
<proteinExistence type="inferred from homology"/>
<keyword evidence="3" id="KW-0285">Flavoprotein</keyword>
<dbReference type="InterPro" id="IPR006094">
    <property type="entry name" value="Oxid_FAD_bind_N"/>
</dbReference>
<keyword evidence="5" id="KW-0560">Oxidoreductase</keyword>
<comment type="catalytic activity">
    <reaction evidence="9">
        <text>(R)-malate + A = oxaloacetate + AH2</text>
        <dbReference type="Rhea" id="RHEA:67460"/>
        <dbReference type="ChEBI" id="CHEBI:13193"/>
        <dbReference type="ChEBI" id="CHEBI:15588"/>
        <dbReference type="ChEBI" id="CHEBI:16452"/>
        <dbReference type="ChEBI" id="CHEBI:17499"/>
    </reaction>
    <physiologicalReaction direction="left-to-right" evidence="9">
        <dbReference type="Rhea" id="RHEA:67461"/>
    </physiologicalReaction>
</comment>
<dbReference type="Pfam" id="PF02913">
    <property type="entry name" value="FAD-oxidase_C"/>
    <property type="match status" value="1"/>
</dbReference>
<dbReference type="FunFam" id="3.30.70.2190:FF:000001">
    <property type="entry name" value="D-2-hydroxyglutarate dehydrogenase mitochondrial"/>
    <property type="match status" value="1"/>
</dbReference>
<evidence type="ECO:0000313" key="11">
    <source>
        <dbReference type="Proteomes" id="UP000046395"/>
    </source>
</evidence>
<dbReference type="Gene3D" id="3.30.70.2740">
    <property type="match status" value="1"/>
</dbReference>
<dbReference type="STRING" id="70415.A0A5S6Q7P7"/>
<dbReference type="SUPFAM" id="SSF55103">
    <property type="entry name" value="FAD-linked oxidases, C-terminal domain"/>
    <property type="match status" value="1"/>
</dbReference>
<evidence type="ECO:0000256" key="8">
    <source>
        <dbReference type="ARBA" id="ARBA00045410"/>
    </source>
</evidence>
<dbReference type="EC" id="1.1.99.39" evidence="6"/>
<dbReference type="InterPro" id="IPR016164">
    <property type="entry name" value="FAD-linked_Oxase-like_C"/>
</dbReference>